<evidence type="ECO:0000313" key="4">
    <source>
        <dbReference type="Proteomes" id="UP000060699"/>
    </source>
</evidence>
<evidence type="ECO:0000313" key="3">
    <source>
        <dbReference type="EMBL" id="ALV07799.1"/>
    </source>
</evidence>
<accession>A0A0U3LRY4</accession>
<dbReference type="InterPro" id="IPR017557">
    <property type="entry name" value="Holo-ACP_synthase"/>
</dbReference>
<dbReference type="KEGG" id="rdp:RD2015_3341"/>
<dbReference type="Proteomes" id="UP000060699">
    <property type="component" value="Chromosome"/>
</dbReference>
<feature type="domain" description="Phosphoribosyl-dephospho-CoA transferase MdcG C-terminal" evidence="1">
    <location>
        <begin position="92"/>
        <end position="207"/>
    </location>
</feature>
<protein>
    <submittedName>
        <fullName evidence="3">ACP synthase</fullName>
    </submittedName>
</protein>
<name>A0A0U3LRY4_9BURK</name>
<dbReference type="RefSeq" id="WP_058935852.1">
    <property type="nucleotide sequence ID" value="NZ_CP013729.1"/>
</dbReference>
<dbReference type="NCBIfam" id="TIGR03135">
    <property type="entry name" value="malonate_mdcG"/>
    <property type="match status" value="1"/>
</dbReference>
<organism evidence="3 4">
    <name type="scientific">Roseateles depolymerans</name>
    <dbReference type="NCBI Taxonomy" id="76731"/>
    <lineage>
        <taxon>Bacteria</taxon>
        <taxon>Pseudomonadati</taxon>
        <taxon>Pseudomonadota</taxon>
        <taxon>Betaproteobacteria</taxon>
        <taxon>Burkholderiales</taxon>
        <taxon>Sphaerotilaceae</taxon>
        <taxon>Roseateles</taxon>
    </lineage>
</organism>
<sequence>MASLHRHQLVRLSEDGWRRVLAGAWQEDARECVQHWASHRLPLVVTRQPDWLAEGQVALGLSAPARWSRLRLVLQAPSGDVLGFDEFPLLGQILAQLPPTVGASAIALAESLALEGLTARAYGSFGWQAMTGLVYARDASDLDLWMNVSGAAQADAAVTCLAQWSGSLRLDGELVFPGDRAVAWREWQAWRAGRTRSLLVKRLHAVSTEQSLTALDRQAEAA</sequence>
<dbReference type="InterPro" id="IPR049180">
    <property type="entry name" value="MdcG_C"/>
</dbReference>
<dbReference type="AlphaFoldDB" id="A0A0U3LRY4"/>
<dbReference type="InterPro" id="IPR048903">
    <property type="entry name" value="MdcG_N"/>
</dbReference>
<keyword evidence="4" id="KW-1185">Reference proteome</keyword>
<dbReference type="GO" id="GO:0016779">
    <property type="term" value="F:nucleotidyltransferase activity"/>
    <property type="evidence" value="ECO:0007669"/>
    <property type="project" value="InterPro"/>
</dbReference>
<dbReference type="STRING" id="76731.RD2015_3341"/>
<feature type="domain" description="Phosphoribosyl-dephospho-CoA transferase MdcG N-terminal" evidence="2">
    <location>
        <begin position="5"/>
        <end position="83"/>
    </location>
</feature>
<dbReference type="Pfam" id="PF10620">
    <property type="entry name" value="MdcG"/>
    <property type="match status" value="1"/>
</dbReference>
<evidence type="ECO:0000259" key="2">
    <source>
        <dbReference type="Pfam" id="PF20866"/>
    </source>
</evidence>
<dbReference type="OrthoDB" id="8562329at2"/>
<dbReference type="PATRIC" id="fig|76731.3.peg.3423"/>
<evidence type="ECO:0000259" key="1">
    <source>
        <dbReference type="Pfam" id="PF10620"/>
    </source>
</evidence>
<proteinExistence type="predicted"/>
<gene>
    <name evidence="3" type="ORF">RD2015_3341</name>
</gene>
<reference evidence="3 4" key="1">
    <citation type="submission" date="2015-12" db="EMBL/GenBank/DDBJ databases">
        <title>Complete genome of Roseateles depolymerans KCTC 42856.</title>
        <authorList>
            <person name="Kim K.M."/>
        </authorList>
    </citation>
    <scope>NUCLEOTIDE SEQUENCE [LARGE SCALE GENOMIC DNA]</scope>
    <source>
        <strain evidence="3 4">KCTC 42856</strain>
    </source>
</reference>
<dbReference type="Pfam" id="PF20866">
    <property type="entry name" value="MdcG_N"/>
    <property type="match status" value="1"/>
</dbReference>
<dbReference type="EMBL" id="CP013729">
    <property type="protein sequence ID" value="ALV07799.1"/>
    <property type="molecule type" value="Genomic_DNA"/>
</dbReference>